<evidence type="ECO:0000256" key="1">
    <source>
        <dbReference type="SAM" id="SignalP"/>
    </source>
</evidence>
<gene>
    <name evidence="2" type="ORF">DW352_23500</name>
</gene>
<proteinExistence type="predicted"/>
<evidence type="ECO:0000313" key="2">
    <source>
        <dbReference type="EMBL" id="AXK83222.1"/>
    </source>
</evidence>
<dbReference type="AlphaFoldDB" id="A0A346A225"/>
<keyword evidence="3" id="KW-1185">Reference proteome</keyword>
<sequence>MNMTKIAARHLLVMAFAAALVAPAAAQDAPKLSVPAALRNVRYCEIIAVRRERLTLNVEVYNTLGLNFCPAEAWGKLDAKALAKERKLTAVKLNGPRYWTIDMIEAQGATASGKIEHFGGVPMVLRATLSTKLWQGSVGDKFYTPNVVKRTTVFHYRAGRPVYELVSPKGEVYMMQSYAQIVDATLTMDDLPKLGERLKLPKGWTFRTRVLTDDYALTADGTAYVINDEMYNSYQRQTK</sequence>
<evidence type="ECO:0000313" key="3">
    <source>
        <dbReference type="Proteomes" id="UP000254889"/>
    </source>
</evidence>
<reference evidence="2 3" key="1">
    <citation type="submission" date="2018-07" db="EMBL/GenBank/DDBJ databases">
        <authorList>
            <person name="Quirk P.G."/>
            <person name="Krulwich T.A."/>
        </authorList>
    </citation>
    <scope>NUCLEOTIDE SEQUENCE [LARGE SCALE GENOMIC DNA]</scope>
    <source>
        <strain evidence="2 3">CC-BB4</strain>
    </source>
</reference>
<organism evidence="2 3">
    <name type="scientific">Pseudolabrys taiwanensis</name>
    <dbReference type="NCBI Taxonomy" id="331696"/>
    <lineage>
        <taxon>Bacteria</taxon>
        <taxon>Pseudomonadati</taxon>
        <taxon>Pseudomonadota</taxon>
        <taxon>Alphaproteobacteria</taxon>
        <taxon>Hyphomicrobiales</taxon>
        <taxon>Xanthobacteraceae</taxon>
        <taxon>Pseudolabrys</taxon>
    </lineage>
</organism>
<feature type="signal peptide" evidence="1">
    <location>
        <begin position="1"/>
        <end position="26"/>
    </location>
</feature>
<name>A0A346A225_9HYPH</name>
<keyword evidence="1" id="KW-0732">Signal</keyword>
<dbReference type="OrthoDB" id="9780765at2"/>
<feature type="chain" id="PRO_5016781658" evidence="1">
    <location>
        <begin position="27"/>
        <end position="239"/>
    </location>
</feature>
<dbReference type="KEGG" id="ptaw:DW352_23500"/>
<dbReference type="Proteomes" id="UP000254889">
    <property type="component" value="Chromosome"/>
</dbReference>
<dbReference type="EMBL" id="CP031417">
    <property type="protein sequence ID" value="AXK83222.1"/>
    <property type="molecule type" value="Genomic_DNA"/>
</dbReference>
<protein>
    <submittedName>
        <fullName evidence="2">Uncharacterized protein</fullName>
    </submittedName>
</protein>
<accession>A0A346A225</accession>